<feature type="compositionally biased region" description="Pro residues" evidence="2">
    <location>
        <begin position="1"/>
        <end position="12"/>
    </location>
</feature>
<name>A0A0E0BCF6_9ORYZ</name>
<feature type="domain" description="Remorin N-terminal" evidence="4">
    <location>
        <begin position="14"/>
        <end position="57"/>
    </location>
</feature>
<feature type="domain" description="Remorin C-terminal" evidence="3">
    <location>
        <begin position="95"/>
        <end position="183"/>
    </location>
</feature>
<dbReference type="eggNOG" id="ENOG502RXYN">
    <property type="taxonomic scope" value="Eukaryota"/>
</dbReference>
<evidence type="ECO:0000259" key="3">
    <source>
        <dbReference type="Pfam" id="PF03763"/>
    </source>
</evidence>
<proteinExistence type="inferred from homology"/>
<evidence type="ECO:0008006" key="7">
    <source>
        <dbReference type="Google" id="ProtNLM"/>
    </source>
</evidence>
<dbReference type="Pfam" id="PF03766">
    <property type="entry name" value="Remorin_N"/>
    <property type="match status" value="1"/>
</dbReference>
<sequence length="187" mass="20295">MAEVAPPAPAPEPTKDIAEERAAVPAPEESKAMTVVDDAEKAAATGGSHERDALLTTVATEKRISLIKAWEENEKAKADNKSVILIVALLSLLAKAEAAKKLADIASWENSKVAEIEAEIKKYQEYLERKKAEQVEKLMNGVAKVHRAAEEKRAATEARRGEEVVKAEEAAAKYRAKGEPPKKLLFG</sequence>
<dbReference type="PANTHER" id="PTHR31775">
    <property type="entry name" value="OS02G0117200 PROTEIN"/>
    <property type="match status" value="1"/>
</dbReference>
<evidence type="ECO:0000259" key="4">
    <source>
        <dbReference type="Pfam" id="PF03766"/>
    </source>
</evidence>
<keyword evidence="6" id="KW-1185">Reference proteome</keyword>
<dbReference type="InterPro" id="IPR005518">
    <property type="entry name" value="Remorin_N"/>
</dbReference>
<dbReference type="PANTHER" id="PTHR31775:SF18">
    <property type="entry name" value="OS10G0503800 PROTEIN"/>
    <property type="match status" value="1"/>
</dbReference>
<evidence type="ECO:0000313" key="5">
    <source>
        <dbReference type="EnsemblPlants" id="OGLUM10G14850.2"/>
    </source>
</evidence>
<feature type="region of interest" description="Disordered" evidence="2">
    <location>
        <begin position="1"/>
        <end position="33"/>
    </location>
</feature>
<dbReference type="Proteomes" id="UP000026961">
    <property type="component" value="Chromosome 10"/>
</dbReference>
<reference evidence="5" key="1">
    <citation type="submission" date="2015-04" db="UniProtKB">
        <authorList>
            <consortium name="EnsemblPlants"/>
        </authorList>
    </citation>
    <scope>IDENTIFICATION</scope>
</reference>
<organism evidence="5">
    <name type="scientific">Oryza glumipatula</name>
    <dbReference type="NCBI Taxonomy" id="40148"/>
    <lineage>
        <taxon>Eukaryota</taxon>
        <taxon>Viridiplantae</taxon>
        <taxon>Streptophyta</taxon>
        <taxon>Embryophyta</taxon>
        <taxon>Tracheophyta</taxon>
        <taxon>Spermatophyta</taxon>
        <taxon>Magnoliopsida</taxon>
        <taxon>Liliopsida</taxon>
        <taxon>Poales</taxon>
        <taxon>Poaceae</taxon>
        <taxon>BOP clade</taxon>
        <taxon>Oryzoideae</taxon>
        <taxon>Oryzeae</taxon>
        <taxon>Oryzinae</taxon>
        <taxon>Oryza</taxon>
    </lineage>
</organism>
<dbReference type="Gramene" id="OGLUM10G14850.2">
    <property type="protein sequence ID" value="OGLUM10G14850.2"/>
    <property type="gene ID" value="OGLUM10G14850"/>
</dbReference>
<dbReference type="Pfam" id="PF03763">
    <property type="entry name" value="Remorin_C"/>
    <property type="match status" value="1"/>
</dbReference>
<dbReference type="InterPro" id="IPR005516">
    <property type="entry name" value="Remorin_C"/>
</dbReference>
<comment type="similarity">
    <text evidence="1">Belongs to the remorin family.</text>
</comment>
<protein>
    <recommendedName>
        <fullName evidence="7">Remorin C-terminal domain-containing protein</fullName>
    </recommendedName>
</protein>
<dbReference type="AlphaFoldDB" id="A0A0E0BCF6"/>
<evidence type="ECO:0000313" key="6">
    <source>
        <dbReference type="Proteomes" id="UP000026961"/>
    </source>
</evidence>
<evidence type="ECO:0000256" key="2">
    <source>
        <dbReference type="SAM" id="MobiDB-lite"/>
    </source>
</evidence>
<dbReference type="EnsemblPlants" id="OGLUM10G14850.2">
    <property type="protein sequence ID" value="OGLUM10G14850.2"/>
    <property type="gene ID" value="OGLUM10G14850"/>
</dbReference>
<evidence type="ECO:0000256" key="1">
    <source>
        <dbReference type="ARBA" id="ARBA00005711"/>
    </source>
</evidence>
<reference evidence="5" key="2">
    <citation type="submission" date="2018-05" db="EMBL/GenBank/DDBJ databases">
        <title>OgluRS3 (Oryza glumaepatula Reference Sequence Version 3).</title>
        <authorList>
            <person name="Zhang J."/>
            <person name="Kudrna D."/>
            <person name="Lee S."/>
            <person name="Talag J."/>
            <person name="Welchert J."/>
            <person name="Wing R.A."/>
        </authorList>
    </citation>
    <scope>NUCLEOTIDE SEQUENCE [LARGE SCALE GENOMIC DNA]</scope>
</reference>
<accession>A0A0E0BCF6</accession>
<dbReference type="STRING" id="40148.A0A0E0BCF6"/>
<feature type="compositionally biased region" description="Basic and acidic residues" evidence="2">
    <location>
        <begin position="13"/>
        <end position="22"/>
    </location>
</feature>